<dbReference type="PANTHER" id="PTHR10291:SF0">
    <property type="entry name" value="DEHYDRODOLICHYL DIPHOSPHATE SYNTHASE 2"/>
    <property type="match status" value="1"/>
</dbReference>
<evidence type="ECO:0000313" key="4">
    <source>
        <dbReference type="Proteomes" id="UP000236655"/>
    </source>
</evidence>
<dbReference type="PROSITE" id="PS01066">
    <property type="entry name" value="UPP_SYNTHASE"/>
    <property type="match status" value="1"/>
</dbReference>
<dbReference type="EC" id="2.5.1.-" evidence="2"/>
<comment type="caution">
    <text evidence="2">Lacks conserved residue(s) required for the propagation of feature annotation.</text>
</comment>
<dbReference type="KEGG" id="nba:CUN60_09865"/>
<dbReference type="AlphaFoldDB" id="A0A2I7N801"/>
<dbReference type="PANTHER" id="PTHR10291">
    <property type="entry name" value="DEHYDRODOLICHYL DIPHOSPHATE SYNTHASE FAMILY MEMBER"/>
    <property type="match status" value="1"/>
</dbReference>
<reference evidence="4" key="1">
    <citation type="submission" date="2017-11" db="EMBL/GenBank/DDBJ databases">
        <authorList>
            <person name="Chan K.G."/>
            <person name="Lee L.S."/>
        </authorList>
    </citation>
    <scope>NUCLEOTIDE SEQUENCE [LARGE SCALE GENOMIC DNA]</scope>
    <source>
        <strain evidence="4">DSM 100970</strain>
    </source>
</reference>
<dbReference type="Gene3D" id="3.40.1180.10">
    <property type="entry name" value="Decaprenyl diphosphate synthase-like"/>
    <property type="match status" value="1"/>
</dbReference>
<dbReference type="HAMAP" id="MF_01139">
    <property type="entry name" value="ISPT"/>
    <property type="match status" value="1"/>
</dbReference>
<feature type="binding site" evidence="2">
    <location>
        <position position="14"/>
    </location>
    <ligand>
        <name>Mg(2+)</name>
        <dbReference type="ChEBI" id="CHEBI:18420"/>
    </ligand>
</feature>
<comment type="cofactor">
    <cofactor evidence="2">
        <name>Mg(2+)</name>
        <dbReference type="ChEBI" id="CHEBI:18420"/>
    </cofactor>
    <text evidence="2">Binds 2 magnesium ions per subunit.</text>
</comment>
<comment type="similarity">
    <text evidence="2">Belongs to the UPP synthase family.</text>
</comment>
<organism evidence="3 4">
    <name type="scientific">Aquella oligotrophica</name>
    <dbReference type="NCBI Taxonomy" id="2067065"/>
    <lineage>
        <taxon>Bacteria</taxon>
        <taxon>Pseudomonadati</taxon>
        <taxon>Pseudomonadota</taxon>
        <taxon>Betaproteobacteria</taxon>
        <taxon>Neisseriales</taxon>
        <taxon>Neisseriaceae</taxon>
        <taxon>Aquella</taxon>
    </lineage>
</organism>
<evidence type="ECO:0000313" key="3">
    <source>
        <dbReference type="EMBL" id="AUR52589.1"/>
    </source>
</evidence>
<comment type="function">
    <text evidence="2">Catalyzes the condensation of isopentenyl diphosphate (IPP) with allylic pyrophosphates generating different type of terpenoids.</text>
</comment>
<feature type="binding site" evidence="2">
    <location>
        <position position="19"/>
    </location>
    <ligand>
        <name>substrate</name>
    </ligand>
</feature>
<name>A0A2I7N801_9NEIS</name>
<dbReference type="GO" id="GO:0016094">
    <property type="term" value="P:polyprenol biosynthetic process"/>
    <property type="evidence" value="ECO:0007669"/>
    <property type="project" value="TreeGrafter"/>
</dbReference>
<feature type="binding site" evidence="2">
    <location>
        <begin position="183"/>
        <end position="185"/>
    </location>
    <ligand>
        <name>substrate</name>
    </ligand>
</feature>
<dbReference type="FunFam" id="3.40.1180.10:FF:000001">
    <property type="entry name" value="(2E,6E)-farnesyl-diphosphate-specific ditrans,polycis-undecaprenyl-diphosphate synthase"/>
    <property type="match status" value="1"/>
</dbReference>
<dbReference type="OrthoDB" id="4191603at2"/>
<feature type="binding site" evidence="2">
    <location>
        <begin position="15"/>
        <end position="18"/>
    </location>
    <ligand>
        <name>substrate</name>
    </ligand>
</feature>
<dbReference type="GO" id="GO:0005829">
    <property type="term" value="C:cytosol"/>
    <property type="evidence" value="ECO:0007669"/>
    <property type="project" value="TreeGrafter"/>
</dbReference>
<dbReference type="RefSeq" id="WP_102951878.1">
    <property type="nucleotide sequence ID" value="NZ_CP024847.1"/>
</dbReference>
<dbReference type="Pfam" id="PF01255">
    <property type="entry name" value="Prenyltransf"/>
    <property type="match status" value="1"/>
</dbReference>
<keyword evidence="1 2" id="KW-0808">Transferase</keyword>
<dbReference type="InterPro" id="IPR001441">
    <property type="entry name" value="UPP_synth-like"/>
</dbReference>
<keyword evidence="2" id="KW-0460">Magnesium</keyword>
<accession>A0A2I7N801</accession>
<gene>
    <name evidence="3" type="primary">uppS</name>
    <name evidence="3" type="ORF">CUN60_09865</name>
</gene>
<sequence>MTRIIPKHIAIIMDGNGRWAKRRFLPRVAGHVKGVNTLKKMVIHCDAIGVKHLTVFAFGRENWNRPQSEVSFLMKLMLKRLQKELAEMHERNAIIKFIGDRSRLNDQLLREINHSEKLTANNSGLHFNICLDYSGQYDILQAVNRIITEKRTSQISEAEFANYLLTNGQPAPELLIRTSGESRISNFMLWQIAYTEIFLSELCWPDFDTTALDKAIEWYNSRERRFGKTSEQLKG</sequence>
<dbReference type="Proteomes" id="UP000236655">
    <property type="component" value="Chromosome"/>
</dbReference>
<feature type="binding site" evidence="2">
    <location>
        <position position="63"/>
    </location>
    <ligand>
        <name>substrate</name>
    </ligand>
</feature>
<feature type="active site" evidence="2">
    <location>
        <position position="14"/>
    </location>
</feature>
<dbReference type="CDD" id="cd00475">
    <property type="entry name" value="Cis_IPPS"/>
    <property type="match status" value="1"/>
</dbReference>
<dbReference type="EMBL" id="CP024847">
    <property type="protein sequence ID" value="AUR52589.1"/>
    <property type="molecule type" value="Genomic_DNA"/>
</dbReference>
<comment type="subunit">
    <text evidence="2">Homodimer.</text>
</comment>
<feature type="binding site" evidence="2">
    <location>
        <position position="31"/>
    </location>
    <ligand>
        <name>substrate</name>
    </ligand>
</feature>
<feature type="binding site" evidence="2">
    <location>
        <position position="65"/>
    </location>
    <ligand>
        <name>substrate</name>
    </ligand>
</feature>
<dbReference type="GO" id="GO:0000287">
    <property type="term" value="F:magnesium ion binding"/>
    <property type="evidence" value="ECO:0007669"/>
    <property type="project" value="UniProtKB-UniRule"/>
</dbReference>
<dbReference type="InterPro" id="IPR036424">
    <property type="entry name" value="UPP_synth-like_sf"/>
</dbReference>
<feature type="active site" description="Proton acceptor" evidence="2">
    <location>
        <position position="62"/>
    </location>
</feature>
<evidence type="ECO:0000256" key="2">
    <source>
        <dbReference type="HAMAP-Rule" id="MF_01139"/>
    </source>
</evidence>
<dbReference type="NCBIfam" id="TIGR00055">
    <property type="entry name" value="uppS"/>
    <property type="match status" value="1"/>
</dbReference>
<feature type="binding site" evidence="2">
    <location>
        <position position="27"/>
    </location>
    <ligand>
        <name>substrate</name>
    </ligand>
</feature>
<dbReference type="InterPro" id="IPR018520">
    <property type="entry name" value="UPP_synth-like_CS"/>
</dbReference>
<protein>
    <recommendedName>
        <fullName evidence="2">Isoprenyl transferase</fullName>
        <ecNumber evidence="2">2.5.1.-</ecNumber>
    </recommendedName>
</protein>
<dbReference type="GO" id="GO:0008834">
    <property type="term" value="F:ditrans,polycis-undecaprenyl-diphosphate synthase [(2E,6E)-farnesyl-diphosphate specific] activity"/>
    <property type="evidence" value="ECO:0007669"/>
    <property type="project" value="TreeGrafter"/>
</dbReference>
<feature type="binding site" evidence="2">
    <location>
        <position position="196"/>
    </location>
    <ligand>
        <name>Mg(2+)</name>
        <dbReference type="ChEBI" id="CHEBI:18420"/>
    </ligand>
</feature>
<keyword evidence="2" id="KW-0479">Metal-binding</keyword>
<keyword evidence="4" id="KW-1185">Reference proteome</keyword>
<dbReference type="SUPFAM" id="SSF64005">
    <property type="entry name" value="Undecaprenyl diphosphate synthase"/>
    <property type="match status" value="1"/>
</dbReference>
<proteinExistence type="inferred from homology"/>
<feature type="binding site" evidence="2">
    <location>
        <position position="177"/>
    </location>
    <ligand>
        <name>substrate</name>
    </ligand>
</feature>
<evidence type="ECO:0000256" key="1">
    <source>
        <dbReference type="ARBA" id="ARBA00022679"/>
    </source>
</evidence>